<proteinExistence type="inferred from homology"/>
<evidence type="ECO:0000256" key="14">
    <source>
        <dbReference type="SAM" id="Phobius"/>
    </source>
</evidence>
<keyword evidence="10" id="KW-0067">ATP-binding</keyword>
<evidence type="ECO:0000313" key="18">
    <source>
        <dbReference type="Proteomes" id="UP000321121"/>
    </source>
</evidence>
<feature type="domain" description="PAS" evidence="16">
    <location>
        <begin position="625"/>
        <end position="669"/>
    </location>
</feature>
<dbReference type="InterPro" id="IPR003594">
    <property type="entry name" value="HATPase_dom"/>
</dbReference>
<dbReference type="Gene3D" id="3.30.565.10">
    <property type="entry name" value="Histidine kinase-like ATPase, C-terminal domain"/>
    <property type="match status" value="1"/>
</dbReference>
<dbReference type="Proteomes" id="UP000321121">
    <property type="component" value="Unassembled WGS sequence"/>
</dbReference>
<evidence type="ECO:0000256" key="10">
    <source>
        <dbReference type="ARBA" id="ARBA00022840"/>
    </source>
</evidence>
<keyword evidence="13 14" id="KW-0472">Membrane</keyword>
<feature type="transmembrane region" description="Helical" evidence="14">
    <location>
        <begin position="368"/>
        <end position="385"/>
    </location>
</feature>
<feature type="transmembrane region" description="Helical" evidence="14">
    <location>
        <begin position="67"/>
        <end position="86"/>
    </location>
</feature>
<dbReference type="InterPro" id="IPR036097">
    <property type="entry name" value="HisK_dim/P_sf"/>
</dbReference>
<evidence type="ECO:0000256" key="4">
    <source>
        <dbReference type="ARBA" id="ARBA00012438"/>
    </source>
</evidence>
<dbReference type="InterPro" id="IPR000014">
    <property type="entry name" value="PAS"/>
</dbReference>
<dbReference type="Gene3D" id="1.20.1730.10">
    <property type="entry name" value="Sodium/glucose cotransporter"/>
    <property type="match status" value="1"/>
</dbReference>
<dbReference type="PROSITE" id="PS50112">
    <property type="entry name" value="PAS"/>
    <property type="match status" value="1"/>
</dbReference>
<dbReference type="EC" id="2.7.13.3" evidence="4"/>
<dbReference type="CDD" id="cd00082">
    <property type="entry name" value="HisKA"/>
    <property type="match status" value="1"/>
</dbReference>
<keyword evidence="9" id="KW-0418">Kinase</keyword>
<evidence type="ECO:0000256" key="2">
    <source>
        <dbReference type="ARBA" id="ARBA00004141"/>
    </source>
</evidence>
<evidence type="ECO:0000256" key="11">
    <source>
        <dbReference type="ARBA" id="ARBA00022989"/>
    </source>
</evidence>
<evidence type="ECO:0000256" key="8">
    <source>
        <dbReference type="ARBA" id="ARBA00022741"/>
    </source>
</evidence>
<evidence type="ECO:0000313" key="17">
    <source>
        <dbReference type="EMBL" id="GEK73101.1"/>
    </source>
</evidence>
<dbReference type="InterPro" id="IPR038377">
    <property type="entry name" value="Na/Glc_symporter_sf"/>
</dbReference>
<evidence type="ECO:0000256" key="9">
    <source>
        <dbReference type="ARBA" id="ARBA00022777"/>
    </source>
</evidence>
<comment type="similarity">
    <text evidence="3">Belongs to the sodium:solute symporter (SSF) (TC 2.A.21) family.</text>
</comment>
<dbReference type="InterPro" id="IPR035965">
    <property type="entry name" value="PAS-like_dom_sf"/>
</dbReference>
<protein>
    <recommendedName>
        <fullName evidence="4">histidine kinase</fullName>
        <ecNumber evidence="4">2.7.13.3</ecNumber>
    </recommendedName>
</protein>
<dbReference type="RefSeq" id="WP_146908818.1">
    <property type="nucleotide sequence ID" value="NZ_BJUS01000016.1"/>
</dbReference>
<dbReference type="PROSITE" id="PS50109">
    <property type="entry name" value="HIS_KIN"/>
    <property type="match status" value="1"/>
</dbReference>
<dbReference type="InterPro" id="IPR005467">
    <property type="entry name" value="His_kinase_dom"/>
</dbReference>
<evidence type="ECO:0000256" key="1">
    <source>
        <dbReference type="ARBA" id="ARBA00000085"/>
    </source>
</evidence>
<feature type="transmembrane region" description="Helical" evidence="14">
    <location>
        <begin position="240"/>
        <end position="259"/>
    </location>
</feature>
<evidence type="ECO:0000256" key="13">
    <source>
        <dbReference type="ARBA" id="ARBA00023136"/>
    </source>
</evidence>
<dbReference type="EMBL" id="BJUS01000016">
    <property type="protein sequence ID" value="GEK73101.1"/>
    <property type="molecule type" value="Genomic_DNA"/>
</dbReference>
<dbReference type="SMART" id="SM00387">
    <property type="entry name" value="HATPase_c"/>
    <property type="match status" value="1"/>
</dbReference>
<sequence length="984" mass="106204">MNLAGLLALGVGYLLLLALCALAVERGGAANRLARHPATHTLALGVYASAWAIHGTLEQADRSGYGYLAYYLGAAGAFLLAPMLLVPIQRMAHTYQLASLADLFAFRFRSRWVGTLVTLVSLLAVLPLLALQVQTMANAIRLLTGGGSREWLALGFSALIALFAILFGARHTHLNARQDGLLAAIALESVVKLGAMLALGAVALFGIFDGPGDLQAWLDGPGHLAQAETQSLPPAQWRTLLMLFFAAAFLMPHMFHITFAEPLERRTLLRAGWVVPLFLLLMALPVPLILWGTQRLGVDPATTGSAYLAFALSSSWWVGALAFLAGLAAASGTMIIISLALSGMILNHLVLVAHPPIAQPDLYRWLRWLRRALIGAVIVGGWLFYRTVGVHHDLSTLAIASFVGMAQCLPGMLALLYWPGANRKGMVTGLAVGVAIWLAGLWPSLLGGAPWLPPIPPGLETLADEPDWYLVTLVSLAANVLAFILVSLATRTSAGERAAAEACSVDAVVRPMRLPLVAANGLEIKRHLSRALGQEVAEREVERALAALQMSPLDGRPYALRRLRDRIQANLSGLMGPSVAQDIVDRFLPYRQDGPGATEDIHFVENRLEDYRPRLNGLAREIDGLRRYHRRTLTRLPVGLCAFGEDGELLMWNDALAELSGIPGESVIGAHRDTLPPPWDELLGRILAEPASQLYKQPVTLANGQRFLSLHRAEHQDERDAHGGNVILVEDHSEMKWLEDELVHAARLASIGQLAAGVAHEIGNPITGISSLAQNLRYDTDDPELRETADQIQQLTDRVSRIVGSLVGFAHGGRHVTGAAFAPVSMAEVTDEALNLIHLARSGEDIRFENRCPPNPRVSGDAQRLQQVMINLLGNARDASVPGGRVVAAGEADGKRLRVTVTDEGHGIDARVRDHLFEPFTTTKPAGEGTGLGLPLVYSIVAEHGGQIDIESPPAGQAHGTRILLWLPLHREDAESTDEPDPDR</sequence>
<dbReference type="SUPFAM" id="SSF55874">
    <property type="entry name" value="ATPase domain of HSP90 chaperone/DNA topoisomerase II/histidine kinase"/>
    <property type="match status" value="1"/>
</dbReference>
<feature type="transmembrane region" description="Helical" evidence="14">
    <location>
        <begin position="468"/>
        <end position="489"/>
    </location>
</feature>
<keyword evidence="8" id="KW-0547">Nucleotide-binding</keyword>
<keyword evidence="11 14" id="KW-1133">Transmembrane helix</keyword>
<dbReference type="SMART" id="SM00388">
    <property type="entry name" value="HisKA"/>
    <property type="match status" value="1"/>
</dbReference>
<evidence type="ECO:0000256" key="3">
    <source>
        <dbReference type="ARBA" id="ARBA00006434"/>
    </source>
</evidence>
<dbReference type="PANTHER" id="PTHR43065">
    <property type="entry name" value="SENSOR HISTIDINE KINASE"/>
    <property type="match status" value="1"/>
</dbReference>
<reference evidence="17 18" key="1">
    <citation type="submission" date="2019-07" db="EMBL/GenBank/DDBJ databases">
        <title>Whole genome shotgun sequence of Halomonas halophila NBRC 102604.</title>
        <authorList>
            <person name="Hosoyama A."/>
            <person name="Uohara A."/>
            <person name="Ohji S."/>
            <person name="Ichikawa N."/>
        </authorList>
    </citation>
    <scope>NUCLEOTIDE SEQUENCE [LARGE SCALE GENOMIC DNA]</scope>
    <source>
        <strain evidence="17 18">NBRC 102604</strain>
    </source>
</reference>
<accession>A0ABQ0U4I9</accession>
<keyword evidence="18" id="KW-1185">Reference proteome</keyword>
<organism evidence="17 18">
    <name type="scientific">Halomonas halophila</name>
    <dbReference type="NCBI Taxonomy" id="29573"/>
    <lineage>
        <taxon>Bacteria</taxon>
        <taxon>Pseudomonadati</taxon>
        <taxon>Pseudomonadota</taxon>
        <taxon>Gammaproteobacteria</taxon>
        <taxon>Oceanospirillales</taxon>
        <taxon>Halomonadaceae</taxon>
        <taxon>Halomonas</taxon>
    </lineage>
</organism>
<keyword evidence="7 14" id="KW-0812">Transmembrane</keyword>
<feature type="transmembrane region" description="Helical" evidence="14">
    <location>
        <begin position="397"/>
        <end position="418"/>
    </location>
</feature>
<evidence type="ECO:0000259" key="15">
    <source>
        <dbReference type="PROSITE" id="PS50109"/>
    </source>
</evidence>
<dbReference type="Gene3D" id="3.30.450.20">
    <property type="entry name" value="PAS domain"/>
    <property type="match status" value="1"/>
</dbReference>
<comment type="caution">
    <text evidence="17">The sequence shown here is derived from an EMBL/GenBank/DDBJ whole genome shotgun (WGS) entry which is preliminary data.</text>
</comment>
<comment type="catalytic activity">
    <reaction evidence="1">
        <text>ATP + protein L-histidine = ADP + protein N-phospho-L-histidine.</text>
        <dbReference type="EC" id="2.7.13.3"/>
    </reaction>
</comment>
<feature type="transmembrane region" description="Helical" evidence="14">
    <location>
        <begin position="430"/>
        <end position="448"/>
    </location>
</feature>
<dbReference type="InterPro" id="IPR001734">
    <property type="entry name" value="Na/solute_symporter"/>
</dbReference>
<feature type="transmembrane region" description="Helical" evidence="14">
    <location>
        <begin position="314"/>
        <end position="347"/>
    </location>
</feature>
<dbReference type="Gene3D" id="1.10.287.130">
    <property type="match status" value="1"/>
</dbReference>
<keyword evidence="12" id="KW-0902">Two-component regulatory system</keyword>
<feature type="transmembrane region" description="Helical" evidence="14">
    <location>
        <begin position="181"/>
        <end position="208"/>
    </location>
</feature>
<feature type="transmembrane region" description="Helical" evidence="14">
    <location>
        <begin position="112"/>
        <end position="131"/>
    </location>
</feature>
<feature type="transmembrane region" description="Helical" evidence="14">
    <location>
        <begin position="271"/>
        <end position="294"/>
    </location>
</feature>
<dbReference type="InterPro" id="IPR003661">
    <property type="entry name" value="HisK_dim/P_dom"/>
</dbReference>
<dbReference type="Pfam" id="PF00512">
    <property type="entry name" value="HisKA"/>
    <property type="match status" value="1"/>
</dbReference>
<evidence type="ECO:0000259" key="16">
    <source>
        <dbReference type="PROSITE" id="PS50112"/>
    </source>
</evidence>
<dbReference type="InterPro" id="IPR036890">
    <property type="entry name" value="HATPase_C_sf"/>
</dbReference>
<gene>
    <name evidence="17" type="primary">cbrA</name>
    <name evidence="17" type="ORF">HHA04nite_16450</name>
</gene>
<dbReference type="PRINTS" id="PR00344">
    <property type="entry name" value="BCTRLSENSOR"/>
</dbReference>
<dbReference type="PANTHER" id="PTHR43065:SF10">
    <property type="entry name" value="PEROXIDE STRESS-ACTIVATED HISTIDINE KINASE MAK3"/>
    <property type="match status" value="1"/>
</dbReference>
<dbReference type="SUPFAM" id="SSF47384">
    <property type="entry name" value="Homodimeric domain of signal transducing histidine kinase"/>
    <property type="match status" value="1"/>
</dbReference>
<keyword evidence="6" id="KW-0808">Transferase</keyword>
<dbReference type="InterPro" id="IPR004358">
    <property type="entry name" value="Sig_transdc_His_kin-like_C"/>
</dbReference>
<feature type="domain" description="Histidine kinase" evidence="15">
    <location>
        <begin position="757"/>
        <end position="971"/>
    </location>
</feature>
<keyword evidence="5" id="KW-0597">Phosphoprotein</keyword>
<evidence type="ECO:0000256" key="5">
    <source>
        <dbReference type="ARBA" id="ARBA00022553"/>
    </source>
</evidence>
<dbReference type="CDD" id="cd00075">
    <property type="entry name" value="HATPase"/>
    <property type="match status" value="1"/>
</dbReference>
<feature type="transmembrane region" description="Helical" evidence="14">
    <location>
        <begin position="151"/>
        <end position="169"/>
    </location>
</feature>
<dbReference type="PROSITE" id="PS50283">
    <property type="entry name" value="NA_SOLUT_SYMP_3"/>
    <property type="match status" value="1"/>
</dbReference>
<name>A0ABQ0U4I9_9GAMM</name>
<evidence type="ECO:0000256" key="7">
    <source>
        <dbReference type="ARBA" id="ARBA00022692"/>
    </source>
</evidence>
<evidence type="ECO:0000256" key="6">
    <source>
        <dbReference type="ARBA" id="ARBA00022679"/>
    </source>
</evidence>
<dbReference type="SUPFAM" id="SSF55785">
    <property type="entry name" value="PYP-like sensor domain (PAS domain)"/>
    <property type="match status" value="1"/>
</dbReference>
<comment type="subcellular location">
    <subcellularLocation>
        <location evidence="2">Membrane</location>
        <topology evidence="2">Multi-pass membrane protein</topology>
    </subcellularLocation>
</comment>
<evidence type="ECO:0000256" key="12">
    <source>
        <dbReference type="ARBA" id="ARBA00023012"/>
    </source>
</evidence>
<dbReference type="Pfam" id="PF02518">
    <property type="entry name" value="HATPase_c"/>
    <property type="match status" value="1"/>
</dbReference>